<dbReference type="Proteomes" id="UP001165740">
    <property type="component" value="Chromosome 13"/>
</dbReference>
<evidence type="ECO:0000259" key="2">
    <source>
        <dbReference type="Pfam" id="PF20700"/>
    </source>
</evidence>
<evidence type="ECO:0000313" key="5">
    <source>
        <dbReference type="RefSeq" id="XP_055868651.1"/>
    </source>
</evidence>
<dbReference type="OMA" id="VIDYHIC"/>
<feature type="region of interest" description="Disordered" evidence="1">
    <location>
        <begin position="577"/>
        <end position="611"/>
    </location>
</feature>
<feature type="region of interest" description="Disordered" evidence="1">
    <location>
        <begin position="1"/>
        <end position="20"/>
    </location>
</feature>
<name>A0A9W2Z125_BIOGL</name>
<dbReference type="InterPro" id="IPR049012">
    <property type="entry name" value="Mutator_transp_dom"/>
</dbReference>
<dbReference type="Proteomes" id="UP001165740">
    <property type="component" value="Chromosome 15"/>
</dbReference>
<dbReference type="RefSeq" id="XP_055863794.1">
    <property type="nucleotide sequence ID" value="XM_056007819.1"/>
</dbReference>
<dbReference type="AlphaFoldDB" id="A0A9W2Z125"/>
<evidence type="ECO:0000313" key="3">
    <source>
        <dbReference type="Proteomes" id="UP001165740"/>
    </source>
</evidence>
<keyword evidence="3" id="KW-1185">Reference proteome</keyword>
<dbReference type="PANTHER" id="PTHR33309:SF3">
    <property type="entry name" value="CCHC-TYPE DOMAIN-CONTAINING PROTEIN"/>
    <property type="match status" value="1"/>
</dbReference>
<dbReference type="Pfam" id="PF20700">
    <property type="entry name" value="Mutator"/>
    <property type="match status" value="1"/>
</dbReference>
<organism evidence="3 5">
    <name type="scientific">Biomphalaria glabrata</name>
    <name type="common">Bloodfluke planorb</name>
    <name type="synonym">Freshwater snail</name>
    <dbReference type="NCBI Taxonomy" id="6526"/>
    <lineage>
        <taxon>Eukaryota</taxon>
        <taxon>Metazoa</taxon>
        <taxon>Spiralia</taxon>
        <taxon>Lophotrochozoa</taxon>
        <taxon>Mollusca</taxon>
        <taxon>Gastropoda</taxon>
        <taxon>Heterobranchia</taxon>
        <taxon>Euthyneura</taxon>
        <taxon>Panpulmonata</taxon>
        <taxon>Hygrophila</taxon>
        <taxon>Lymnaeoidea</taxon>
        <taxon>Planorbidae</taxon>
        <taxon>Biomphalaria</taxon>
    </lineage>
</organism>
<sequence length="611" mass="68258">MPAKAFTANTKARTRLSRKHQTAAAREARLNHLKQATTPKTSATTSNPSIVEPTVSASKRKLSFFSEENITGMGMAMPSTFVCLESLKSLFINLQCSSCGTQNLNLTHDPKKNSGLAIYLQVFCTTCQEVKGDTFTSPKSDKIHTVNRQVVAASLATGMGHAGLVKFSEIMNAPVLHKKSFGQHTKFVFSQSVGYVNQMLKESASTVRAAYPEQSNKHVIDIDVSYDGTWQTRGHSSKYGVGCIIENKTGLVVDYHVLSKHCHVCAKTGNFLKLEDPVKYQLWYNAHKQSCDINHFGSSGSMEQQAAVIMWSRSVEKNGFRYKSVISDGDTNTIKAIHEQNPYPDLVVEKRECLNHVSKRLGTALRNVVDTKKKQKITLGGNGKGKLTQPKINKLQKYFTKALRSSTTIPQMRKAIWATFYHCTSSDDNPMHSDCPAGKSSWCFYQRALARNQPAGSHEKEMTTFLSPLVAEHIRPVFERMTQDELLQRCILGQTQNVNESIHALIWSRCPKHLFVGRKRLEVSVGVGVGEFNMGSKASQLFLSHLNIKTGIQSKSLGLKRDCNRISKAQRCIEKNETKRRLSRKQAEERERQRIEQQEGGPQYIPGGADI</sequence>
<accession>A0A9W2Z125</accession>
<proteinExistence type="predicted"/>
<dbReference type="PANTHER" id="PTHR33309">
    <property type="entry name" value="KERATIN, ULTRA HIGH-SULFUR MATRIX PROTEIN-LIKE"/>
    <property type="match status" value="1"/>
</dbReference>
<dbReference type="RefSeq" id="XP_055868651.1">
    <property type="nucleotide sequence ID" value="XM_056012676.1"/>
</dbReference>
<reference evidence="4 5" key="1">
    <citation type="submission" date="2025-04" db="UniProtKB">
        <authorList>
            <consortium name="RefSeq"/>
        </authorList>
    </citation>
    <scope>IDENTIFICATION</scope>
</reference>
<protein>
    <submittedName>
        <fullName evidence="4">Uncharacterized protein LOC129922302</fullName>
    </submittedName>
    <submittedName>
        <fullName evidence="5">Uncharacterized protein LOC129923118</fullName>
    </submittedName>
</protein>
<dbReference type="GeneID" id="129923118"/>
<feature type="compositionally biased region" description="Basic and acidic residues" evidence="1">
    <location>
        <begin position="577"/>
        <end position="597"/>
    </location>
</feature>
<evidence type="ECO:0000256" key="1">
    <source>
        <dbReference type="SAM" id="MobiDB-lite"/>
    </source>
</evidence>
<dbReference type="OrthoDB" id="6134637at2759"/>
<evidence type="ECO:0000313" key="4">
    <source>
        <dbReference type="RefSeq" id="XP_055863794.1"/>
    </source>
</evidence>
<gene>
    <name evidence="5" type="primary">LOC129923118</name>
    <name evidence="4" type="synonym">LOC129922302</name>
</gene>
<feature type="domain" description="Mutator-like transposase" evidence="2">
    <location>
        <begin position="87"/>
        <end position="443"/>
    </location>
</feature>